<proteinExistence type="predicted"/>
<feature type="non-terminal residue" evidence="2">
    <location>
        <position position="1"/>
    </location>
</feature>
<evidence type="ECO:0000259" key="1">
    <source>
        <dbReference type="Pfam" id="PF07714"/>
    </source>
</evidence>
<dbReference type="GO" id="GO:0004672">
    <property type="term" value="F:protein kinase activity"/>
    <property type="evidence" value="ECO:0007669"/>
    <property type="project" value="InterPro"/>
</dbReference>
<name>A0A8S3AXA3_9BILA</name>
<sequence>QFRCYHVIQLYGICSRIRPPFVVMELMGNGDLKNYLYRHRQNEINVRRQPTFTFIKY</sequence>
<evidence type="ECO:0000313" key="3">
    <source>
        <dbReference type="Proteomes" id="UP000681720"/>
    </source>
</evidence>
<dbReference type="EMBL" id="CAJOBJ010141255">
    <property type="protein sequence ID" value="CAF4764037.1"/>
    <property type="molecule type" value="Genomic_DNA"/>
</dbReference>
<feature type="domain" description="Serine-threonine/tyrosine-protein kinase catalytic" evidence="1">
    <location>
        <begin position="2"/>
        <end position="46"/>
    </location>
</feature>
<dbReference type="SUPFAM" id="SSF56112">
    <property type="entry name" value="Protein kinase-like (PK-like)"/>
    <property type="match status" value="1"/>
</dbReference>
<evidence type="ECO:0000313" key="2">
    <source>
        <dbReference type="EMBL" id="CAF4764037.1"/>
    </source>
</evidence>
<organism evidence="2 3">
    <name type="scientific">Rotaria magnacalcarata</name>
    <dbReference type="NCBI Taxonomy" id="392030"/>
    <lineage>
        <taxon>Eukaryota</taxon>
        <taxon>Metazoa</taxon>
        <taxon>Spiralia</taxon>
        <taxon>Gnathifera</taxon>
        <taxon>Rotifera</taxon>
        <taxon>Eurotatoria</taxon>
        <taxon>Bdelloidea</taxon>
        <taxon>Philodinida</taxon>
        <taxon>Philodinidae</taxon>
        <taxon>Rotaria</taxon>
    </lineage>
</organism>
<accession>A0A8S3AXA3</accession>
<dbReference type="Gene3D" id="1.10.510.10">
    <property type="entry name" value="Transferase(Phosphotransferase) domain 1"/>
    <property type="match status" value="1"/>
</dbReference>
<gene>
    <name evidence="2" type="ORF">GIL414_LOCUS45674</name>
</gene>
<reference evidence="2" key="1">
    <citation type="submission" date="2021-02" db="EMBL/GenBank/DDBJ databases">
        <authorList>
            <person name="Nowell W R."/>
        </authorList>
    </citation>
    <scope>NUCLEOTIDE SEQUENCE</scope>
</reference>
<dbReference type="InterPro" id="IPR001245">
    <property type="entry name" value="Ser-Thr/Tyr_kinase_cat_dom"/>
</dbReference>
<comment type="caution">
    <text evidence="2">The sequence shown here is derived from an EMBL/GenBank/DDBJ whole genome shotgun (WGS) entry which is preliminary data.</text>
</comment>
<protein>
    <recommendedName>
        <fullName evidence="1">Serine-threonine/tyrosine-protein kinase catalytic domain-containing protein</fullName>
    </recommendedName>
</protein>
<dbReference type="InterPro" id="IPR011009">
    <property type="entry name" value="Kinase-like_dom_sf"/>
</dbReference>
<dbReference type="Proteomes" id="UP000681720">
    <property type="component" value="Unassembled WGS sequence"/>
</dbReference>
<dbReference type="Pfam" id="PF07714">
    <property type="entry name" value="PK_Tyr_Ser-Thr"/>
    <property type="match status" value="1"/>
</dbReference>
<dbReference type="AlphaFoldDB" id="A0A8S3AXA3"/>